<feature type="transmembrane region" description="Helical" evidence="2">
    <location>
        <begin position="186"/>
        <end position="206"/>
    </location>
</feature>
<feature type="transmembrane region" description="Helical" evidence="2">
    <location>
        <begin position="251"/>
        <end position="272"/>
    </location>
</feature>
<dbReference type="AlphaFoldDB" id="M2QG63"/>
<keyword evidence="2" id="KW-1133">Transmembrane helix</keyword>
<keyword evidence="4" id="KW-1185">Reference proteome</keyword>
<protein>
    <submittedName>
        <fullName evidence="3">Uncharacterized protein</fullName>
    </submittedName>
</protein>
<dbReference type="HOGENOM" id="CLU_933831_0_0_1"/>
<evidence type="ECO:0000256" key="1">
    <source>
        <dbReference type="SAM" id="MobiDB-lite"/>
    </source>
</evidence>
<feature type="region of interest" description="Disordered" evidence="1">
    <location>
        <begin position="101"/>
        <end position="138"/>
    </location>
</feature>
<dbReference type="PANTHER" id="PTHR35043">
    <property type="entry name" value="TRANSCRIPTION FACTOR DOMAIN-CONTAINING PROTEIN"/>
    <property type="match status" value="1"/>
</dbReference>
<accession>M2QG63</accession>
<feature type="compositionally biased region" description="Basic and acidic residues" evidence="1">
    <location>
        <begin position="1"/>
        <end position="13"/>
    </location>
</feature>
<proteinExistence type="predicted"/>
<feature type="region of interest" description="Disordered" evidence="1">
    <location>
        <begin position="1"/>
        <end position="80"/>
    </location>
</feature>
<evidence type="ECO:0000313" key="3">
    <source>
        <dbReference type="EMBL" id="EMD31010.1"/>
    </source>
</evidence>
<evidence type="ECO:0000256" key="2">
    <source>
        <dbReference type="SAM" id="Phobius"/>
    </source>
</evidence>
<sequence length="298" mass="32684">MTLAEKDKDEAERTAPSVLGPPSPSHSILSISTANTADSDPVDSGRQSARPHINATPSMYQPVSIDPRRAPSKDSTDDTSRDIALAEAEKDETEHTVLLLVPQGCPPSHDHPAAATGDTVDATPTGPGRQTARPHADATLPMYQPVAVSEVTSLLSSADTLSDRDMEKSSAGCKHDVDPKTIGKNLYAIVCAIFGVWHCIAWNSYFPTNVEHLLWRIASIISALLAIPFFVSDKISGHQFMLFNLDLTTWTIKLIEPIGYSMYIFARGFLLLEMFLSLRRMPDTVFQTVQWTNFIPHI</sequence>
<dbReference type="Proteomes" id="UP000016930">
    <property type="component" value="Unassembled WGS sequence"/>
</dbReference>
<organism evidence="3 4">
    <name type="scientific">Ceriporiopsis subvermispora (strain B)</name>
    <name type="common">White-rot fungus</name>
    <name type="synonym">Gelatoporia subvermispora</name>
    <dbReference type="NCBI Taxonomy" id="914234"/>
    <lineage>
        <taxon>Eukaryota</taxon>
        <taxon>Fungi</taxon>
        <taxon>Dikarya</taxon>
        <taxon>Basidiomycota</taxon>
        <taxon>Agaricomycotina</taxon>
        <taxon>Agaricomycetes</taxon>
        <taxon>Polyporales</taxon>
        <taxon>Gelatoporiaceae</taxon>
        <taxon>Gelatoporia</taxon>
    </lineage>
</organism>
<keyword evidence="2" id="KW-0472">Membrane</keyword>
<reference evidence="3 4" key="1">
    <citation type="journal article" date="2012" name="Proc. Natl. Acad. Sci. U.S.A.">
        <title>Comparative genomics of Ceriporiopsis subvermispora and Phanerochaete chrysosporium provide insight into selective ligninolysis.</title>
        <authorList>
            <person name="Fernandez-Fueyo E."/>
            <person name="Ruiz-Duenas F.J."/>
            <person name="Ferreira P."/>
            <person name="Floudas D."/>
            <person name="Hibbett D.S."/>
            <person name="Canessa P."/>
            <person name="Larrondo L.F."/>
            <person name="James T.Y."/>
            <person name="Seelenfreund D."/>
            <person name="Lobos S."/>
            <person name="Polanco R."/>
            <person name="Tello M."/>
            <person name="Honda Y."/>
            <person name="Watanabe T."/>
            <person name="Watanabe T."/>
            <person name="Ryu J.S."/>
            <person name="Kubicek C.P."/>
            <person name="Schmoll M."/>
            <person name="Gaskell J."/>
            <person name="Hammel K.E."/>
            <person name="St John F.J."/>
            <person name="Vanden Wymelenberg A."/>
            <person name="Sabat G."/>
            <person name="Splinter BonDurant S."/>
            <person name="Syed K."/>
            <person name="Yadav J.S."/>
            <person name="Doddapaneni H."/>
            <person name="Subramanian V."/>
            <person name="Lavin J.L."/>
            <person name="Oguiza J.A."/>
            <person name="Perez G."/>
            <person name="Pisabarro A.G."/>
            <person name="Ramirez L."/>
            <person name="Santoyo F."/>
            <person name="Master E."/>
            <person name="Coutinho P.M."/>
            <person name="Henrissat B."/>
            <person name="Lombard V."/>
            <person name="Magnuson J.K."/>
            <person name="Kuees U."/>
            <person name="Hori C."/>
            <person name="Igarashi K."/>
            <person name="Samejima M."/>
            <person name="Held B.W."/>
            <person name="Barry K.W."/>
            <person name="LaButti K.M."/>
            <person name="Lapidus A."/>
            <person name="Lindquist E.A."/>
            <person name="Lucas S.M."/>
            <person name="Riley R."/>
            <person name="Salamov A.A."/>
            <person name="Hoffmeister D."/>
            <person name="Schwenk D."/>
            <person name="Hadar Y."/>
            <person name="Yarden O."/>
            <person name="de Vries R.P."/>
            <person name="Wiebenga A."/>
            <person name="Stenlid J."/>
            <person name="Eastwood D."/>
            <person name="Grigoriev I.V."/>
            <person name="Berka R.M."/>
            <person name="Blanchette R.A."/>
            <person name="Kersten P."/>
            <person name="Martinez A.T."/>
            <person name="Vicuna R."/>
            <person name="Cullen D."/>
        </authorList>
    </citation>
    <scope>NUCLEOTIDE SEQUENCE [LARGE SCALE GENOMIC DNA]</scope>
    <source>
        <strain evidence="3 4">B</strain>
    </source>
</reference>
<dbReference type="EMBL" id="KB445826">
    <property type="protein sequence ID" value="EMD31010.1"/>
    <property type="molecule type" value="Genomic_DNA"/>
</dbReference>
<evidence type="ECO:0000313" key="4">
    <source>
        <dbReference type="Proteomes" id="UP000016930"/>
    </source>
</evidence>
<name>M2QG63_CERS8</name>
<keyword evidence="2" id="KW-0812">Transmembrane</keyword>
<feature type="compositionally biased region" description="Basic and acidic residues" evidence="1">
    <location>
        <begin position="66"/>
        <end position="80"/>
    </location>
</feature>
<gene>
    <name evidence="3" type="ORF">CERSUDRAFT_100806</name>
</gene>
<dbReference type="PANTHER" id="PTHR35043:SF7">
    <property type="entry name" value="TRANSCRIPTION FACTOR DOMAIN-CONTAINING PROTEIN"/>
    <property type="match status" value="1"/>
</dbReference>
<feature type="transmembrane region" description="Helical" evidence="2">
    <location>
        <begin position="213"/>
        <end position="231"/>
    </location>
</feature>
<dbReference type="OrthoDB" id="9451547at2759"/>